<dbReference type="GO" id="GO:0016757">
    <property type="term" value="F:glycosyltransferase activity"/>
    <property type="evidence" value="ECO:0007669"/>
    <property type="project" value="UniProtKB-KW"/>
</dbReference>
<keyword evidence="1 4" id="KW-0328">Glycosyltransferase</keyword>
<organism evidence="4 5">
    <name type="scientific">Chryseobacterium gilvum</name>
    <dbReference type="NCBI Taxonomy" id="2976534"/>
    <lineage>
        <taxon>Bacteria</taxon>
        <taxon>Pseudomonadati</taxon>
        <taxon>Bacteroidota</taxon>
        <taxon>Flavobacteriia</taxon>
        <taxon>Flavobacteriales</taxon>
        <taxon>Weeksellaceae</taxon>
        <taxon>Chryseobacterium group</taxon>
        <taxon>Chryseobacterium</taxon>
    </lineage>
</organism>
<feature type="domain" description="Glycosyl transferase family 1" evidence="3">
    <location>
        <begin position="182"/>
        <end position="352"/>
    </location>
</feature>
<gene>
    <name evidence="4" type="ORF">N0B16_09735</name>
</gene>
<evidence type="ECO:0000313" key="4">
    <source>
        <dbReference type="EMBL" id="MCU7614714.1"/>
    </source>
</evidence>
<reference evidence="5" key="1">
    <citation type="submission" date="2023-07" db="EMBL/GenBank/DDBJ databases">
        <title>Chryseobacterium sp. GMJ5 Genome sequencing and assembly.</title>
        <authorList>
            <person name="Jung Y."/>
        </authorList>
    </citation>
    <scope>NUCLEOTIDE SEQUENCE [LARGE SCALE GENOMIC DNA]</scope>
    <source>
        <strain evidence="5">GMJ5</strain>
    </source>
</reference>
<accession>A0ABT2VYL1</accession>
<dbReference type="Proteomes" id="UP001208114">
    <property type="component" value="Unassembled WGS sequence"/>
</dbReference>
<dbReference type="SUPFAM" id="SSF53756">
    <property type="entry name" value="UDP-Glycosyltransferase/glycogen phosphorylase"/>
    <property type="match status" value="1"/>
</dbReference>
<evidence type="ECO:0000313" key="5">
    <source>
        <dbReference type="Proteomes" id="UP001208114"/>
    </source>
</evidence>
<name>A0ABT2VYL1_9FLAO</name>
<dbReference type="EMBL" id="JAOTEN010000002">
    <property type="protein sequence ID" value="MCU7614714.1"/>
    <property type="molecule type" value="Genomic_DNA"/>
</dbReference>
<dbReference type="PANTHER" id="PTHR12526:SF629">
    <property type="entry name" value="TEICHURONIC ACID BIOSYNTHESIS GLYCOSYLTRANSFERASE TUAH-RELATED"/>
    <property type="match status" value="1"/>
</dbReference>
<dbReference type="EC" id="2.4.-.-" evidence="4"/>
<proteinExistence type="predicted"/>
<dbReference type="PANTHER" id="PTHR12526">
    <property type="entry name" value="GLYCOSYLTRANSFERASE"/>
    <property type="match status" value="1"/>
</dbReference>
<evidence type="ECO:0000259" key="3">
    <source>
        <dbReference type="Pfam" id="PF00534"/>
    </source>
</evidence>
<comment type="caution">
    <text evidence="4">The sequence shown here is derived from an EMBL/GenBank/DDBJ whole genome shotgun (WGS) entry which is preliminary data.</text>
</comment>
<dbReference type="Gene3D" id="3.40.50.2000">
    <property type="entry name" value="Glycogen Phosphorylase B"/>
    <property type="match status" value="2"/>
</dbReference>
<protein>
    <submittedName>
        <fullName evidence="4">Glycosyltransferase</fullName>
        <ecNumber evidence="4">2.4.-.-</ecNumber>
    </submittedName>
</protein>
<dbReference type="InterPro" id="IPR001296">
    <property type="entry name" value="Glyco_trans_1"/>
</dbReference>
<evidence type="ECO:0000256" key="1">
    <source>
        <dbReference type="ARBA" id="ARBA00022676"/>
    </source>
</evidence>
<evidence type="ECO:0000256" key="2">
    <source>
        <dbReference type="ARBA" id="ARBA00022679"/>
    </source>
</evidence>
<dbReference type="RefSeq" id="WP_262990655.1">
    <property type="nucleotide sequence ID" value="NZ_JAOTEN010000002.1"/>
</dbReference>
<sequence>MSKILFLTTAHNYNDDRILYHQAKELKSRGSEVKICSLYSDFQGNIEGIDVEAYSILEKSSTDKIQTFLKVCEDFQPDCIICSEPIPVLAARKFGKSKKVSIIYDITEWYPAMSMLEGYSFLLKGIHFFKFFLIQLYAGLLSTHFIFGEETKKFPLAYIFPFKKRMTLPYYPDQSYISESINSLKNNEITLCYTGAISKDKGIGNFFNAIAKLQKRKPGLKVSILIVGSARKESDEHYFSQLLSTFSFDHITLKKPAIFEKFAETFAEADICFDLRALNFENHHSLPIKLFYYIGAGKPIIYSNLKGIRQHMDVSGFGYLVDPENSDLIADVIIQYTENPELYYKHAQNARNEFTQKYNWDTIKNSFADFVDQSIDKTRSCN</sequence>
<keyword evidence="2 4" id="KW-0808">Transferase</keyword>
<keyword evidence="5" id="KW-1185">Reference proteome</keyword>
<dbReference type="Pfam" id="PF00534">
    <property type="entry name" value="Glycos_transf_1"/>
    <property type="match status" value="1"/>
</dbReference>